<dbReference type="PANTHER" id="PTHR32343:SF10">
    <property type="entry name" value="RNA-BINDING REGION RNP-1 DOMAIN-CONTAINING PROTEIN"/>
    <property type="match status" value="1"/>
</dbReference>
<dbReference type="SUPFAM" id="SSF54928">
    <property type="entry name" value="RNA-binding domain, RBD"/>
    <property type="match status" value="1"/>
</dbReference>
<name>A0AAE0MQG4_9PEZI</name>
<dbReference type="CDD" id="cd12268">
    <property type="entry name" value="RRM_Vip1"/>
    <property type="match status" value="1"/>
</dbReference>
<comment type="caution">
    <text evidence="4">The sequence shown here is derived from an EMBL/GenBank/DDBJ whole genome shotgun (WGS) entry which is preliminary data.</text>
</comment>
<feature type="compositionally biased region" description="Basic and acidic residues" evidence="2">
    <location>
        <begin position="76"/>
        <end position="91"/>
    </location>
</feature>
<dbReference type="Gene3D" id="3.30.70.330">
    <property type="match status" value="1"/>
</dbReference>
<evidence type="ECO:0000259" key="3">
    <source>
        <dbReference type="PROSITE" id="PS50102"/>
    </source>
</evidence>
<dbReference type="PROSITE" id="PS50102">
    <property type="entry name" value="RRM"/>
    <property type="match status" value="1"/>
</dbReference>
<evidence type="ECO:0000313" key="5">
    <source>
        <dbReference type="Proteomes" id="UP001278500"/>
    </source>
</evidence>
<dbReference type="SMART" id="SM00360">
    <property type="entry name" value="RRM"/>
    <property type="match status" value="1"/>
</dbReference>
<dbReference type="InterPro" id="IPR000504">
    <property type="entry name" value="RRM_dom"/>
</dbReference>
<dbReference type="Proteomes" id="UP001278500">
    <property type="component" value="Unassembled WGS sequence"/>
</dbReference>
<feature type="region of interest" description="Disordered" evidence="2">
    <location>
        <begin position="70"/>
        <end position="103"/>
    </location>
</feature>
<feature type="region of interest" description="Disordered" evidence="2">
    <location>
        <begin position="234"/>
        <end position="283"/>
    </location>
</feature>
<evidence type="ECO:0000256" key="2">
    <source>
        <dbReference type="SAM" id="MobiDB-lite"/>
    </source>
</evidence>
<dbReference type="Pfam" id="PF00076">
    <property type="entry name" value="RRM_1"/>
    <property type="match status" value="1"/>
</dbReference>
<gene>
    <name evidence="4" type="ORF">B0H65DRAFT_469207</name>
</gene>
<dbReference type="AlphaFoldDB" id="A0AAE0MQG4"/>
<sequence length="283" mass="30352">MSTVYVKNIGAKTEEKDIRAFFSFCGKISSLDVFTEGETKSATVTFEKETAARTALLLDHTKLGEHELSVTSASGEHADSGDDAHPKSDADRDTDEITQEEKPRSRVLAEYLANGYLVADSGLKTAIALDEKHGVSQRFLSTIQNLDQKYHATDRAKTADQSYGITARANSLFSGLSSYFEKALEAPGAKKIVDFYTTSAKQVQDIHNEAKRLAELKKEEAGGSSYKAAGLDKVFGAEKAPGQEGKPNDQVPGGAPSDAAATESNQQPIAQGAYPGTAEKIPQ</sequence>
<evidence type="ECO:0000313" key="4">
    <source>
        <dbReference type="EMBL" id="KAK3342745.1"/>
    </source>
</evidence>
<organism evidence="4 5">
    <name type="scientific">Neurospora tetraspora</name>
    <dbReference type="NCBI Taxonomy" id="94610"/>
    <lineage>
        <taxon>Eukaryota</taxon>
        <taxon>Fungi</taxon>
        <taxon>Dikarya</taxon>
        <taxon>Ascomycota</taxon>
        <taxon>Pezizomycotina</taxon>
        <taxon>Sordariomycetes</taxon>
        <taxon>Sordariomycetidae</taxon>
        <taxon>Sordariales</taxon>
        <taxon>Sordariaceae</taxon>
        <taxon>Neurospora</taxon>
    </lineage>
</organism>
<dbReference type="InterPro" id="IPR012677">
    <property type="entry name" value="Nucleotide-bd_a/b_plait_sf"/>
</dbReference>
<dbReference type="GeneID" id="87864149"/>
<dbReference type="EMBL" id="JAUEPP010000005">
    <property type="protein sequence ID" value="KAK3342745.1"/>
    <property type="molecule type" value="Genomic_DNA"/>
</dbReference>
<accession>A0AAE0MQG4</accession>
<dbReference type="InterPro" id="IPR035979">
    <property type="entry name" value="RBD_domain_sf"/>
</dbReference>
<protein>
    <recommendedName>
        <fullName evidence="3">RRM domain-containing protein</fullName>
    </recommendedName>
</protein>
<feature type="domain" description="RRM" evidence="3">
    <location>
        <begin position="2"/>
        <end position="75"/>
    </location>
</feature>
<dbReference type="RefSeq" id="XP_062680538.1">
    <property type="nucleotide sequence ID" value="XM_062826995.1"/>
</dbReference>
<dbReference type="InterPro" id="IPR034358">
    <property type="entry name" value="Vip1_RRM"/>
</dbReference>
<reference evidence="4" key="1">
    <citation type="journal article" date="2023" name="Mol. Phylogenet. Evol.">
        <title>Genome-scale phylogeny and comparative genomics of the fungal order Sordariales.</title>
        <authorList>
            <person name="Hensen N."/>
            <person name="Bonometti L."/>
            <person name="Westerberg I."/>
            <person name="Brannstrom I.O."/>
            <person name="Guillou S."/>
            <person name="Cros-Aarteil S."/>
            <person name="Calhoun S."/>
            <person name="Haridas S."/>
            <person name="Kuo A."/>
            <person name="Mondo S."/>
            <person name="Pangilinan J."/>
            <person name="Riley R."/>
            <person name="LaButti K."/>
            <person name="Andreopoulos B."/>
            <person name="Lipzen A."/>
            <person name="Chen C."/>
            <person name="Yan M."/>
            <person name="Daum C."/>
            <person name="Ng V."/>
            <person name="Clum A."/>
            <person name="Steindorff A."/>
            <person name="Ohm R.A."/>
            <person name="Martin F."/>
            <person name="Silar P."/>
            <person name="Natvig D.O."/>
            <person name="Lalanne C."/>
            <person name="Gautier V."/>
            <person name="Ament-Velasquez S.L."/>
            <person name="Kruys A."/>
            <person name="Hutchinson M.I."/>
            <person name="Powell A.J."/>
            <person name="Barry K."/>
            <person name="Miller A.N."/>
            <person name="Grigoriev I.V."/>
            <person name="Debuchy R."/>
            <person name="Gladieux P."/>
            <person name="Hiltunen Thoren M."/>
            <person name="Johannesson H."/>
        </authorList>
    </citation>
    <scope>NUCLEOTIDE SEQUENCE</scope>
    <source>
        <strain evidence="4">CBS 560.94</strain>
    </source>
</reference>
<keyword evidence="5" id="KW-1185">Reference proteome</keyword>
<dbReference type="GO" id="GO:0003723">
    <property type="term" value="F:RNA binding"/>
    <property type="evidence" value="ECO:0007669"/>
    <property type="project" value="UniProtKB-UniRule"/>
</dbReference>
<keyword evidence="1" id="KW-0694">RNA-binding</keyword>
<reference evidence="4" key="2">
    <citation type="submission" date="2023-06" db="EMBL/GenBank/DDBJ databases">
        <authorList>
            <consortium name="Lawrence Berkeley National Laboratory"/>
            <person name="Haridas S."/>
            <person name="Hensen N."/>
            <person name="Bonometti L."/>
            <person name="Westerberg I."/>
            <person name="Brannstrom I.O."/>
            <person name="Guillou S."/>
            <person name="Cros-Aarteil S."/>
            <person name="Calhoun S."/>
            <person name="Kuo A."/>
            <person name="Mondo S."/>
            <person name="Pangilinan J."/>
            <person name="Riley R."/>
            <person name="Labutti K."/>
            <person name="Andreopoulos B."/>
            <person name="Lipzen A."/>
            <person name="Chen C."/>
            <person name="Yanf M."/>
            <person name="Daum C."/>
            <person name="Ng V."/>
            <person name="Clum A."/>
            <person name="Steindorff A."/>
            <person name="Ohm R."/>
            <person name="Martin F."/>
            <person name="Silar P."/>
            <person name="Natvig D."/>
            <person name="Lalanne C."/>
            <person name="Gautier V."/>
            <person name="Ament-Velasquez S.L."/>
            <person name="Kruys A."/>
            <person name="Hutchinson M.I."/>
            <person name="Powell A.J."/>
            <person name="Barry K."/>
            <person name="Miller A.N."/>
            <person name="Grigoriev I.V."/>
            <person name="Debuchy R."/>
            <person name="Gladieux P."/>
            <person name="Thoren M.H."/>
            <person name="Johannesson H."/>
        </authorList>
    </citation>
    <scope>NUCLEOTIDE SEQUENCE</scope>
    <source>
        <strain evidence="4">CBS 560.94</strain>
    </source>
</reference>
<evidence type="ECO:0000256" key="1">
    <source>
        <dbReference type="PROSITE-ProRule" id="PRU00176"/>
    </source>
</evidence>
<dbReference type="PANTHER" id="PTHR32343">
    <property type="entry name" value="SERINE/ARGININE-RICH SPLICING FACTOR"/>
    <property type="match status" value="1"/>
</dbReference>
<proteinExistence type="predicted"/>